<evidence type="ECO:0000256" key="3">
    <source>
        <dbReference type="ARBA" id="ARBA00017144"/>
    </source>
</evidence>
<dbReference type="GO" id="GO:0006227">
    <property type="term" value="P:dUDP biosynthetic process"/>
    <property type="evidence" value="ECO:0007669"/>
    <property type="project" value="TreeGrafter"/>
</dbReference>
<feature type="region of interest" description="Disordered" evidence="12">
    <location>
        <begin position="149"/>
        <end position="170"/>
    </location>
</feature>
<evidence type="ECO:0000256" key="1">
    <source>
        <dbReference type="ARBA" id="ARBA00009776"/>
    </source>
</evidence>
<feature type="compositionally biased region" description="Pro residues" evidence="12">
    <location>
        <begin position="157"/>
        <end position="169"/>
    </location>
</feature>
<evidence type="ECO:0000256" key="6">
    <source>
        <dbReference type="ARBA" id="ARBA00022741"/>
    </source>
</evidence>
<dbReference type="EMBL" id="CADCTK010001080">
    <property type="protein sequence ID" value="CAA9296996.1"/>
    <property type="molecule type" value="Genomic_DNA"/>
</dbReference>
<dbReference type="FunFam" id="3.40.50.300:FF:000225">
    <property type="entry name" value="Thymidylate kinase"/>
    <property type="match status" value="1"/>
</dbReference>
<keyword evidence="7 11" id="KW-0418">Kinase</keyword>
<dbReference type="AlphaFoldDB" id="A0A6J4K6W4"/>
<evidence type="ECO:0000256" key="8">
    <source>
        <dbReference type="ARBA" id="ARBA00022840"/>
    </source>
</evidence>
<name>A0A6J4K6W4_9CHLR</name>
<dbReference type="EC" id="2.7.4.9" evidence="2 11"/>
<keyword evidence="4 11" id="KW-0808">Transferase</keyword>
<dbReference type="GO" id="GO:0005524">
    <property type="term" value="F:ATP binding"/>
    <property type="evidence" value="ECO:0007669"/>
    <property type="project" value="UniProtKB-UniRule"/>
</dbReference>
<keyword evidence="6 11" id="KW-0547">Nucleotide-binding</keyword>
<dbReference type="InterPro" id="IPR018094">
    <property type="entry name" value="Thymidylate_kinase"/>
</dbReference>
<evidence type="ECO:0000256" key="2">
    <source>
        <dbReference type="ARBA" id="ARBA00012980"/>
    </source>
</evidence>
<evidence type="ECO:0000313" key="14">
    <source>
        <dbReference type="EMBL" id="CAA9296996.1"/>
    </source>
</evidence>
<dbReference type="InterPro" id="IPR018095">
    <property type="entry name" value="Thymidylate_kin_CS"/>
</dbReference>
<dbReference type="PANTHER" id="PTHR10344:SF4">
    <property type="entry name" value="UMP-CMP KINASE 2, MITOCHONDRIAL"/>
    <property type="match status" value="1"/>
</dbReference>
<evidence type="ECO:0000256" key="7">
    <source>
        <dbReference type="ARBA" id="ARBA00022777"/>
    </source>
</evidence>
<dbReference type="InterPro" id="IPR027417">
    <property type="entry name" value="P-loop_NTPase"/>
</dbReference>
<protein>
    <recommendedName>
        <fullName evidence="3 11">Thymidylate kinase</fullName>
        <ecNumber evidence="2 11">2.7.4.9</ecNumber>
    </recommendedName>
    <alternativeName>
        <fullName evidence="11">dTMP kinase</fullName>
    </alternativeName>
</protein>
<reference evidence="14" key="1">
    <citation type="submission" date="2020-02" db="EMBL/GenBank/DDBJ databases">
        <authorList>
            <person name="Meier V. D."/>
        </authorList>
    </citation>
    <scope>NUCLEOTIDE SEQUENCE</scope>
    <source>
        <strain evidence="14">AVDCRST_MAG26</strain>
    </source>
</reference>
<dbReference type="GO" id="GO:0004798">
    <property type="term" value="F:dTMP kinase activity"/>
    <property type="evidence" value="ECO:0007669"/>
    <property type="project" value="UniProtKB-UniRule"/>
</dbReference>
<evidence type="ECO:0000256" key="10">
    <source>
        <dbReference type="ARBA" id="ARBA00057735"/>
    </source>
</evidence>
<sequence>MSLFITFEGPEGSGKSTQARRLYERLEAAGYPVILTREPGGTPISDLIRRILLDLRNGEMDTTTETLLFAAARAQHVAERIRPYLKLGGIVVCDRFADSTYAYQGYGLGRDLDELRTVNRIATGGLAPDVTIYLDLPVDDGLNRKRAAASRVDASPLSPPGVPQRPAVPPEWNRLDAREVAFHERVRKGYQTLIAAEPGRWLCFDGHLDRNLLAAVIWQQLEPRIPRLASKDTAR</sequence>
<evidence type="ECO:0000256" key="12">
    <source>
        <dbReference type="SAM" id="MobiDB-lite"/>
    </source>
</evidence>
<dbReference type="Gene3D" id="3.40.50.300">
    <property type="entry name" value="P-loop containing nucleotide triphosphate hydrolases"/>
    <property type="match status" value="1"/>
</dbReference>
<feature type="binding site" evidence="11">
    <location>
        <begin position="9"/>
        <end position="16"/>
    </location>
    <ligand>
        <name>ATP</name>
        <dbReference type="ChEBI" id="CHEBI:30616"/>
    </ligand>
</feature>
<dbReference type="InterPro" id="IPR039430">
    <property type="entry name" value="Thymidylate_kin-like_dom"/>
</dbReference>
<evidence type="ECO:0000256" key="9">
    <source>
        <dbReference type="ARBA" id="ARBA00048743"/>
    </source>
</evidence>
<dbReference type="PANTHER" id="PTHR10344">
    <property type="entry name" value="THYMIDYLATE KINASE"/>
    <property type="match status" value="1"/>
</dbReference>
<comment type="similarity">
    <text evidence="1 11">Belongs to the thymidylate kinase family.</text>
</comment>
<accession>A0A6J4K6W4</accession>
<evidence type="ECO:0000256" key="5">
    <source>
        <dbReference type="ARBA" id="ARBA00022727"/>
    </source>
</evidence>
<feature type="domain" description="Thymidylate kinase-like" evidence="13">
    <location>
        <begin position="7"/>
        <end position="150"/>
    </location>
</feature>
<evidence type="ECO:0000259" key="13">
    <source>
        <dbReference type="Pfam" id="PF02223"/>
    </source>
</evidence>
<comment type="catalytic activity">
    <reaction evidence="9 11">
        <text>dTMP + ATP = dTDP + ADP</text>
        <dbReference type="Rhea" id="RHEA:13517"/>
        <dbReference type="ChEBI" id="CHEBI:30616"/>
        <dbReference type="ChEBI" id="CHEBI:58369"/>
        <dbReference type="ChEBI" id="CHEBI:63528"/>
        <dbReference type="ChEBI" id="CHEBI:456216"/>
        <dbReference type="EC" id="2.7.4.9"/>
    </reaction>
</comment>
<dbReference type="CDD" id="cd01672">
    <property type="entry name" value="TMPK"/>
    <property type="match status" value="1"/>
</dbReference>
<evidence type="ECO:0000256" key="11">
    <source>
        <dbReference type="HAMAP-Rule" id="MF_00165"/>
    </source>
</evidence>
<organism evidence="14">
    <name type="scientific">uncultured Chloroflexia bacterium</name>
    <dbReference type="NCBI Taxonomy" id="1672391"/>
    <lineage>
        <taxon>Bacteria</taxon>
        <taxon>Bacillati</taxon>
        <taxon>Chloroflexota</taxon>
        <taxon>Chloroflexia</taxon>
        <taxon>environmental samples</taxon>
    </lineage>
</organism>
<proteinExistence type="inferred from homology"/>
<comment type="function">
    <text evidence="10 11">Phosphorylation of dTMP to form dTDP in both de novo and salvage pathways of dTTP synthesis.</text>
</comment>
<keyword evidence="8 11" id="KW-0067">ATP-binding</keyword>
<evidence type="ECO:0000256" key="4">
    <source>
        <dbReference type="ARBA" id="ARBA00022679"/>
    </source>
</evidence>
<dbReference type="GO" id="GO:0006235">
    <property type="term" value="P:dTTP biosynthetic process"/>
    <property type="evidence" value="ECO:0007669"/>
    <property type="project" value="UniProtKB-UniRule"/>
</dbReference>
<dbReference type="GO" id="GO:0005829">
    <property type="term" value="C:cytosol"/>
    <property type="evidence" value="ECO:0007669"/>
    <property type="project" value="TreeGrafter"/>
</dbReference>
<dbReference type="SUPFAM" id="SSF52540">
    <property type="entry name" value="P-loop containing nucleoside triphosphate hydrolases"/>
    <property type="match status" value="1"/>
</dbReference>
<dbReference type="PROSITE" id="PS01331">
    <property type="entry name" value="THYMIDYLATE_KINASE"/>
    <property type="match status" value="1"/>
</dbReference>
<keyword evidence="5 11" id="KW-0545">Nucleotide biosynthesis</keyword>
<dbReference type="GO" id="GO:0006233">
    <property type="term" value="P:dTDP biosynthetic process"/>
    <property type="evidence" value="ECO:0007669"/>
    <property type="project" value="InterPro"/>
</dbReference>
<dbReference type="NCBIfam" id="TIGR00041">
    <property type="entry name" value="DTMP_kinase"/>
    <property type="match status" value="1"/>
</dbReference>
<dbReference type="Pfam" id="PF02223">
    <property type="entry name" value="Thymidylate_kin"/>
    <property type="match status" value="1"/>
</dbReference>
<dbReference type="HAMAP" id="MF_00165">
    <property type="entry name" value="Thymidylate_kinase"/>
    <property type="match status" value="1"/>
</dbReference>
<gene>
    <name evidence="11" type="primary">tmk</name>
    <name evidence="14" type="ORF">AVDCRST_MAG26-4512</name>
</gene>